<proteinExistence type="predicted"/>
<dbReference type="InterPro" id="IPR011008">
    <property type="entry name" value="Dimeric_a/b-barrel"/>
</dbReference>
<dbReference type="EMBL" id="BIFR01000001">
    <property type="protein sequence ID" value="GCE13216.1"/>
    <property type="molecule type" value="Genomic_DNA"/>
</dbReference>
<organism evidence="2 3">
    <name type="scientific">Tengunoibacter tsumagoiensis</name>
    <dbReference type="NCBI Taxonomy" id="2014871"/>
    <lineage>
        <taxon>Bacteria</taxon>
        <taxon>Bacillati</taxon>
        <taxon>Chloroflexota</taxon>
        <taxon>Ktedonobacteria</taxon>
        <taxon>Ktedonobacterales</taxon>
        <taxon>Dictyobacteraceae</taxon>
        <taxon>Tengunoibacter</taxon>
    </lineage>
</organism>
<dbReference type="RefSeq" id="WP_126580766.1">
    <property type="nucleotide sequence ID" value="NZ_BIFR01000001.1"/>
</dbReference>
<sequence>MYYLAEVNISRVLAPLNDPQLADFVTKLEEVHQYAEHSPGFVWRYRSPKNANSVRTTPFDDVLIQLNMSVWRSREALLEFIYSPQGLHHQVMKERQRWFAHIDGPFIALWWIPQGHLPTIEEAKERLAYLRMHGETPYAFSFRHFFPAPDEAKVQ</sequence>
<evidence type="ECO:0000259" key="1">
    <source>
        <dbReference type="Pfam" id="PF11695"/>
    </source>
</evidence>
<comment type="caution">
    <text evidence="2">The sequence shown here is derived from an EMBL/GenBank/DDBJ whole genome shotgun (WGS) entry which is preliminary data.</text>
</comment>
<reference evidence="3" key="1">
    <citation type="submission" date="2018-12" db="EMBL/GenBank/DDBJ databases">
        <title>Tengunoibacter tsumagoiensis gen. nov., sp. nov., Dictyobacter kobayashii sp. nov., D. alpinus sp. nov., and D. joshuensis sp. nov. and description of Dictyobacteraceae fam. nov. within the order Ktedonobacterales isolated from Tengu-no-mugimeshi.</title>
        <authorList>
            <person name="Wang C.M."/>
            <person name="Zheng Y."/>
            <person name="Sakai Y."/>
            <person name="Toyoda A."/>
            <person name="Minakuchi Y."/>
            <person name="Abe K."/>
            <person name="Yokota A."/>
            <person name="Yabe S."/>
        </authorList>
    </citation>
    <scope>NUCLEOTIDE SEQUENCE [LARGE SCALE GENOMIC DNA]</scope>
    <source>
        <strain evidence="3">Uno3</strain>
    </source>
</reference>
<accession>A0A402A2D5</accession>
<evidence type="ECO:0000313" key="2">
    <source>
        <dbReference type="EMBL" id="GCE13216.1"/>
    </source>
</evidence>
<dbReference type="InterPro" id="IPR021708">
    <property type="entry name" value="DUF3291"/>
</dbReference>
<name>A0A402A2D5_9CHLR</name>
<evidence type="ECO:0000313" key="3">
    <source>
        <dbReference type="Proteomes" id="UP000287352"/>
    </source>
</evidence>
<dbReference type="Pfam" id="PF11695">
    <property type="entry name" value="DUF3291"/>
    <property type="match status" value="1"/>
</dbReference>
<feature type="domain" description="DUF3291" evidence="1">
    <location>
        <begin position="4"/>
        <end position="144"/>
    </location>
</feature>
<dbReference type="SUPFAM" id="SSF54909">
    <property type="entry name" value="Dimeric alpha+beta barrel"/>
    <property type="match status" value="1"/>
</dbReference>
<dbReference type="OrthoDB" id="9808719at2"/>
<keyword evidence="3" id="KW-1185">Reference proteome</keyword>
<dbReference type="AlphaFoldDB" id="A0A402A2D5"/>
<gene>
    <name evidence="2" type="ORF">KTT_30750</name>
</gene>
<protein>
    <recommendedName>
        <fullName evidence="1">DUF3291 domain-containing protein</fullName>
    </recommendedName>
</protein>
<dbReference type="Proteomes" id="UP000287352">
    <property type="component" value="Unassembled WGS sequence"/>
</dbReference>